<evidence type="ECO:0000313" key="7">
    <source>
        <dbReference type="Proteomes" id="UP000509579"/>
    </source>
</evidence>
<dbReference type="SMART" id="SM00564">
    <property type="entry name" value="PQQ"/>
    <property type="match status" value="6"/>
</dbReference>
<dbReference type="InterPro" id="IPR002372">
    <property type="entry name" value="PQQ_rpt_dom"/>
</dbReference>
<evidence type="ECO:0000259" key="5">
    <source>
        <dbReference type="Pfam" id="PF01011"/>
    </source>
</evidence>
<dbReference type="CDD" id="cd10280">
    <property type="entry name" value="PQQ_mGDH"/>
    <property type="match status" value="1"/>
</dbReference>
<keyword evidence="3 6" id="KW-0560">Oxidoreductase</keyword>
<feature type="domain" description="Pyrrolo-quinoline quinone repeat" evidence="5">
    <location>
        <begin position="161"/>
        <end position="767"/>
    </location>
</feature>
<evidence type="ECO:0000256" key="3">
    <source>
        <dbReference type="ARBA" id="ARBA00023002"/>
    </source>
</evidence>
<name>A0A6N1XA26_9BURK</name>
<dbReference type="NCBIfam" id="TIGR03074">
    <property type="entry name" value="PQQ_membr_DH"/>
    <property type="match status" value="1"/>
</dbReference>
<feature type="transmembrane region" description="Helical" evidence="4">
    <location>
        <begin position="29"/>
        <end position="47"/>
    </location>
</feature>
<feature type="transmembrane region" description="Helical" evidence="4">
    <location>
        <begin position="109"/>
        <end position="129"/>
    </location>
</feature>
<evidence type="ECO:0000256" key="4">
    <source>
        <dbReference type="SAM" id="Phobius"/>
    </source>
</evidence>
<keyword evidence="4" id="KW-0472">Membrane</keyword>
<reference evidence="6 7" key="1">
    <citation type="submission" date="2020-06" db="EMBL/GenBank/DDBJ databases">
        <title>Acidovorax antarctica sp. nov., isolated from Corinth ice sheet soil, Antarctic Fields Peninsula.</title>
        <authorList>
            <person name="Xu Q."/>
            <person name="Peng F."/>
        </authorList>
    </citation>
    <scope>NUCLEOTIDE SEQUENCE [LARGE SCALE GENOMIC DNA]</scope>
    <source>
        <strain evidence="6 7">16-35-5</strain>
    </source>
</reference>
<dbReference type="Gene3D" id="2.140.10.10">
    <property type="entry name" value="Quinoprotein alcohol dehydrogenase-like superfamily"/>
    <property type="match status" value="2"/>
</dbReference>
<dbReference type="RefSeq" id="WP_175505476.1">
    <property type="nucleotide sequence ID" value="NZ_CP054840.1"/>
</dbReference>
<dbReference type="AlphaFoldDB" id="A0A6N1XA26"/>
<dbReference type="InterPro" id="IPR017511">
    <property type="entry name" value="PQQ_mDH"/>
</dbReference>
<keyword evidence="7" id="KW-1185">Reference proteome</keyword>
<evidence type="ECO:0000256" key="1">
    <source>
        <dbReference type="ARBA" id="ARBA00001931"/>
    </source>
</evidence>
<comment type="cofactor">
    <cofactor evidence="1">
        <name>pyrroloquinoline quinone</name>
        <dbReference type="ChEBI" id="CHEBI:58442"/>
    </cofactor>
</comment>
<dbReference type="PANTHER" id="PTHR32303:SF4">
    <property type="entry name" value="QUINOPROTEIN GLUCOSE DEHYDROGENASE"/>
    <property type="match status" value="1"/>
</dbReference>
<dbReference type="InterPro" id="IPR011047">
    <property type="entry name" value="Quinoprotein_ADH-like_sf"/>
</dbReference>
<evidence type="ECO:0000313" key="6">
    <source>
        <dbReference type="EMBL" id="QKV54680.1"/>
    </source>
</evidence>
<feature type="transmembrane region" description="Helical" evidence="4">
    <location>
        <begin position="76"/>
        <end position="97"/>
    </location>
</feature>
<dbReference type="KEGG" id="aant:HUK68_18260"/>
<protein>
    <submittedName>
        <fullName evidence="6">Membrane-bound PQQ-dependent dehydrogenase, glucose/quinate/shikimate family</fullName>
        <ecNumber evidence="6">1.1.-.-</ecNumber>
    </submittedName>
</protein>
<dbReference type="Proteomes" id="UP000509579">
    <property type="component" value="Chromosome"/>
</dbReference>
<gene>
    <name evidence="6" type="ORF">HUK68_18260</name>
</gene>
<dbReference type="InterPro" id="IPR018391">
    <property type="entry name" value="PQQ_b-propeller_rpt"/>
</dbReference>
<dbReference type="PANTHER" id="PTHR32303">
    <property type="entry name" value="QUINOPROTEIN ALCOHOL DEHYDROGENASE (CYTOCHROME C)"/>
    <property type="match status" value="1"/>
</dbReference>
<dbReference type="GO" id="GO:0008876">
    <property type="term" value="F:quinoprotein glucose dehydrogenase activity"/>
    <property type="evidence" value="ECO:0007669"/>
    <property type="project" value="TreeGrafter"/>
</dbReference>
<organism evidence="6 7">
    <name type="scientific">Comamonas antarctica</name>
    <dbReference type="NCBI Taxonomy" id="2743470"/>
    <lineage>
        <taxon>Bacteria</taxon>
        <taxon>Pseudomonadati</taxon>
        <taxon>Pseudomonadota</taxon>
        <taxon>Betaproteobacteria</taxon>
        <taxon>Burkholderiales</taxon>
        <taxon>Comamonadaceae</taxon>
        <taxon>Comamonas</taxon>
    </lineage>
</organism>
<keyword evidence="4" id="KW-1133">Transmembrane helix</keyword>
<dbReference type="SUPFAM" id="SSF50998">
    <property type="entry name" value="Quinoprotein alcohol dehydrogenase-like"/>
    <property type="match status" value="1"/>
</dbReference>
<dbReference type="Pfam" id="PF01011">
    <property type="entry name" value="PQQ"/>
    <property type="match status" value="1"/>
</dbReference>
<dbReference type="EMBL" id="CP054840">
    <property type="protein sequence ID" value="QKV54680.1"/>
    <property type="molecule type" value="Genomic_DNA"/>
</dbReference>
<dbReference type="GO" id="GO:0048038">
    <property type="term" value="F:quinone binding"/>
    <property type="evidence" value="ECO:0007669"/>
    <property type="project" value="InterPro"/>
</dbReference>
<dbReference type="GO" id="GO:0016020">
    <property type="term" value="C:membrane"/>
    <property type="evidence" value="ECO:0007669"/>
    <property type="project" value="InterPro"/>
</dbReference>
<sequence length="792" mass="84969">MRVLTLLLLALLGLPLTAGGVYLLTLGGSPFYLFSGLVVLAVAVGVFQRKRWATPLYAIWLLVLLAWSLWEAGLYWWPLATRLGLPVIVGLVMAIPASRRNAQGTGHFGLGWPVLGTALLSAVVALVGIPRHLHETEGTLAMDIVNADPKLGDSPLAEGEWTAYGRTQHGQRFTPLKQITPENVGKLDVAWQIRTGDMRGPGDVGETTYQATPLKINDTLYLCTPHSLAIALDADTGKERWRFDPKSGLEKQRQHQTCRGVSYHSDAPVAAGTPAAGAPAAGTPAAAPALCAKRIFLPTSDAKLYALDAATGKPCADFGKDGALDLTHNMPFKQSGFYYSTSPPAVAGDRVIVAGAVNDNYAVNSPSGVIRAYDVHTGKLLWNWDSGKAGDTTAFDPNDRSQTYTASSPNSWSVASVDMELGMVYFPMGNRTPDQLGIYRNADEEKYATSVVALDLATGQVRWVQQFVHHDLWDMDSPAQPVLLDLDLAKGRTPAIVVPTKQGDVYVLDRRDGSPVHAITERAAPQGTEIPGQTVAAMQPTSALSFEPPPLRESDMWGASLIDQMMCRIAFKKLRYEGRYTPPSLQGSLVYPGNFGVFNWGSVAVDPQRQVMFGMPTYLAFVSTLVPQEHVRGQQTNAGEQGLNANVGADYGVRMHPFLSPIGVPCQVPPWGTVAAADLRTGKIAYQYRNGTIRDLSPVPLPIRVGVPGIGGPLMTASGVAFLGAAVDNNFRAYDVASGKILWDVRIPAGGQATPMSYLNSQGEQMVVLVAGGHGSIGTKAGDYVVAYKLKK</sequence>
<feature type="transmembrane region" description="Helical" evidence="4">
    <location>
        <begin position="54"/>
        <end position="70"/>
    </location>
</feature>
<evidence type="ECO:0000256" key="2">
    <source>
        <dbReference type="ARBA" id="ARBA00008156"/>
    </source>
</evidence>
<proteinExistence type="inferred from homology"/>
<dbReference type="EC" id="1.1.-.-" evidence="6"/>
<keyword evidence="4" id="KW-0812">Transmembrane</keyword>
<accession>A0A6N1XA26</accession>
<comment type="similarity">
    <text evidence="2">Belongs to the bacterial PQQ dehydrogenase family.</text>
</comment>